<organism evidence="2 3">
    <name type="scientific">Kushneria avicenniae</name>
    <dbReference type="NCBI Taxonomy" id="402385"/>
    <lineage>
        <taxon>Bacteria</taxon>
        <taxon>Pseudomonadati</taxon>
        <taxon>Pseudomonadota</taxon>
        <taxon>Gammaproteobacteria</taxon>
        <taxon>Oceanospirillales</taxon>
        <taxon>Halomonadaceae</taxon>
        <taxon>Kushneria</taxon>
    </lineage>
</organism>
<protein>
    <submittedName>
        <fullName evidence="2">Heat shock protein HslJ</fullName>
    </submittedName>
</protein>
<dbReference type="Pfam" id="PF03724">
    <property type="entry name" value="META"/>
    <property type="match status" value="1"/>
</dbReference>
<keyword evidence="2" id="KW-0346">Stress response</keyword>
<evidence type="ECO:0000313" key="2">
    <source>
        <dbReference type="EMBL" id="SFC73338.1"/>
    </source>
</evidence>
<evidence type="ECO:0000313" key="3">
    <source>
        <dbReference type="Proteomes" id="UP000199046"/>
    </source>
</evidence>
<dbReference type="EMBL" id="FOLY01000005">
    <property type="protein sequence ID" value="SFC73338.1"/>
    <property type="molecule type" value="Genomic_DNA"/>
</dbReference>
<dbReference type="InterPro" id="IPR005184">
    <property type="entry name" value="DUF306_Meta_HslJ"/>
</dbReference>
<evidence type="ECO:0000259" key="1">
    <source>
        <dbReference type="Pfam" id="PF03724"/>
    </source>
</evidence>
<feature type="domain" description="DUF306" evidence="1">
    <location>
        <begin position="36"/>
        <end position="115"/>
    </location>
</feature>
<accession>A0A1I1LQX8</accession>
<dbReference type="Gene3D" id="2.40.128.270">
    <property type="match status" value="1"/>
</dbReference>
<dbReference type="OrthoDB" id="5348860at2"/>
<dbReference type="InterPro" id="IPR038670">
    <property type="entry name" value="HslJ-like_sf"/>
</dbReference>
<name>A0A1I1LQX8_9GAMM</name>
<dbReference type="PANTHER" id="PTHR35535">
    <property type="entry name" value="HEAT SHOCK PROTEIN HSLJ"/>
    <property type="match status" value="1"/>
</dbReference>
<reference evidence="3" key="1">
    <citation type="submission" date="2016-10" db="EMBL/GenBank/DDBJ databases">
        <authorList>
            <person name="Varghese N."/>
            <person name="Submissions S."/>
        </authorList>
    </citation>
    <scope>NUCLEOTIDE SEQUENCE [LARGE SCALE GENOMIC DNA]</scope>
    <source>
        <strain evidence="3">DSM 23439</strain>
    </source>
</reference>
<dbReference type="PANTHER" id="PTHR35535:SF2">
    <property type="entry name" value="DUF306 DOMAIN-CONTAINING PROTEIN"/>
    <property type="match status" value="1"/>
</dbReference>
<gene>
    <name evidence="2" type="ORF">SAMN05421848_2516</name>
</gene>
<keyword evidence="3" id="KW-1185">Reference proteome</keyword>
<dbReference type="RefSeq" id="WP_090134576.1">
    <property type="nucleotide sequence ID" value="NZ_FOLY01000005.1"/>
</dbReference>
<dbReference type="AlphaFoldDB" id="A0A1I1LQX8"/>
<proteinExistence type="predicted"/>
<dbReference type="STRING" id="402385.SAMN05421848_2516"/>
<dbReference type="PROSITE" id="PS51257">
    <property type="entry name" value="PROKAR_LIPOPROTEIN"/>
    <property type="match status" value="1"/>
</dbReference>
<sequence>MMIRQAMAATLLAAGLAGCTGQGASPQEASDSDAVLEQASLSFDGHRVSGSGGCNRISGPAHVDNGRLIVGHLASTRMACPGQQNGDQALIDFLESEPRLIQGDNDVWRLEGESQQMVIERVPMQ</sequence>
<dbReference type="Proteomes" id="UP000199046">
    <property type="component" value="Unassembled WGS sequence"/>
</dbReference>
<dbReference type="InterPro" id="IPR053147">
    <property type="entry name" value="Hsp_HslJ-like"/>
</dbReference>